<dbReference type="Proteomes" id="UP000789901">
    <property type="component" value="Unassembled WGS sequence"/>
</dbReference>
<dbReference type="EMBL" id="CAJVQB010081274">
    <property type="protein sequence ID" value="CAG8845876.1"/>
    <property type="molecule type" value="Genomic_DNA"/>
</dbReference>
<feature type="non-terminal residue" evidence="1">
    <location>
        <position position="1"/>
    </location>
</feature>
<comment type="caution">
    <text evidence="1">The sequence shown here is derived from an EMBL/GenBank/DDBJ whole genome shotgun (WGS) entry which is preliminary data.</text>
</comment>
<gene>
    <name evidence="1" type="ORF">GMARGA_LOCUS37881</name>
</gene>
<organism evidence="1 2">
    <name type="scientific">Gigaspora margarita</name>
    <dbReference type="NCBI Taxonomy" id="4874"/>
    <lineage>
        <taxon>Eukaryota</taxon>
        <taxon>Fungi</taxon>
        <taxon>Fungi incertae sedis</taxon>
        <taxon>Mucoromycota</taxon>
        <taxon>Glomeromycotina</taxon>
        <taxon>Glomeromycetes</taxon>
        <taxon>Diversisporales</taxon>
        <taxon>Gigasporaceae</taxon>
        <taxon>Gigaspora</taxon>
    </lineage>
</organism>
<protein>
    <submittedName>
        <fullName evidence="1">4790_t:CDS:1</fullName>
    </submittedName>
</protein>
<feature type="non-terminal residue" evidence="1">
    <location>
        <position position="58"/>
    </location>
</feature>
<name>A0ABN7X2V5_GIGMA</name>
<accession>A0ABN7X2V5</accession>
<sequence length="58" mass="6564">ICLKSAIEKPQKNEILISKGNMKENGYIEKEKPQKNVTLKEKDPPILTKTVSIIITVK</sequence>
<keyword evidence="2" id="KW-1185">Reference proteome</keyword>
<evidence type="ECO:0000313" key="1">
    <source>
        <dbReference type="EMBL" id="CAG8845876.1"/>
    </source>
</evidence>
<reference evidence="1 2" key="1">
    <citation type="submission" date="2021-06" db="EMBL/GenBank/DDBJ databases">
        <authorList>
            <person name="Kallberg Y."/>
            <person name="Tangrot J."/>
            <person name="Rosling A."/>
        </authorList>
    </citation>
    <scope>NUCLEOTIDE SEQUENCE [LARGE SCALE GENOMIC DNA]</scope>
    <source>
        <strain evidence="1 2">120-4 pot B 10/14</strain>
    </source>
</reference>
<proteinExistence type="predicted"/>
<evidence type="ECO:0000313" key="2">
    <source>
        <dbReference type="Proteomes" id="UP000789901"/>
    </source>
</evidence>